<evidence type="ECO:0000313" key="2">
    <source>
        <dbReference type="Proteomes" id="UP000624041"/>
    </source>
</evidence>
<protein>
    <submittedName>
        <fullName evidence="1">Uncharacterized protein</fullName>
    </submittedName>
</protein>
<evidence type="ECO:0000313" key="1">
    <source>
        <dbReference type="EMBL" id="GGN57037.1"/>
    </source>
</evidence>
<proteinExistence type="predicted"/>
<keyword evidence="2" id="KW-1185">Reference proteome</keyword>
<organism evidence="1 2">
    <name type="scientific">Oceanobacillus indicireducens</name>
    <dbReference type="NCBI Taxonomy" id="1004261"/>
    <lineage>
        <taxon>Bacteria</taxon>
        <taxon>Bacillati</taxon>
        <taxon>Bacillota</taxon>
        <taxon>Bacilli</taxon>
        <taxon>Bacillales</taxon>
        <taxon>Bacillaceae</taxon>
        <taxon>Oceanobacillus</taxon>
    </lineage>
</organism>
<comment type="caution">
    <text evidence="1">The sequence shown here is derived from an EMBL/GenBank/DDBJ whole genome shotgun (WGS) entry which is preliminary data.</text>
</comment>
<sequence>MRCGEKCFRVTIEKDNETKSIPVYARTQIEARRAVRRKYGKEIVIRTVRK</sequence>
<dbReference type="RefSeq" id="WP_188856852.1">
    <property type="nucleotide sequence ID" value="NZ_BMOS01000010.1"/>
</dbReference>
<dbReference type="Proteomes" id="UP000624041">
    <property type="component" value="Unassembled WGS sequence"/>
</dbReference>
<name>A0A917XXU8_9BACI</name>
<reference evidence="1" key="2">
    <citation type="submission" date="2020-09" db="EMBL/GenBank/DDBJ databases">
        <authorList>
            <person name="Sun Q."/>
            <person name="Ohkuma M."/>
        </authorList>
    </citation>
    <scope>NUCLEOTIDE SEQUENCE</scope>
    <source>
        <strain evidence="1">JCM 17251</strain>
    </source>
</reference>
<reference evidence="1" key="1">
    <citation type="journal article" date="2014" name="Int. J. Syst. Evol. Microbiol.">
        <title>Complete genome sequence of Corynebacterium casei LMG S-19264T (=DSM 44701T), isolated from a smear-ripened cheese.</title>
        <authorList>
            <consortium name="US DOE Joint Genome Institute (JGI-PGF)"/>
            <person name="Walter F."/>
            <person name="Albersmeier A."/>
            <person name="Kalinowski J."/>
            <person name="Ruckert C."/>
        </authorList>
    </citation>
    <scope>NUCLEOTIDE SEQUENCE</scope>
    <source>
        <strain evidence="1">JCM 17251</strain>
    </source>
</reference>
<accession>A0A917XXU8</accession>
<dbReference type="AlphaFoldDB" id="A0A917XXU8"/>
<dbReference type="EMBL" id="BMOS01000010">
    <property type="protein sequence ID" value="GGN57037.1"/>
    <property type="molecule type" value="Genomic_DNA"/>
</dbReference>
<gene>
    <name evidence="1" type="ORF">GCM10007971_17610</name>
</gene>